<dbReference type="GO" id="GO:0043565">
    <property type="term" value="F:sequence-specific DNA binding"/>
    <property type="evidence" value="ECO:0007669"/>
    <property type="project" value="InterPro"/>
</dbReference>
<evidence type="ECO:0000256" key="3">
    <source>
        <dbReference type="ARBA" id="ARBA00023125"/>
    </source>
</evidence>
<feature type="domain" description="WRKY" evidence="7">
    <location>
        <begin position="174"/>
        <end position="236"/>
    </location>
</feature>
<dbReference type="SMR" id="A0A2P6SLU5"/>
<dbReference type="EMBL" id="PDCK01000039">
    <property type="protein sequence ID" value="PRQ59641.1"/>
    <property type="molecule type" value="Genomic_DNA"/>
</dbReference>
<keyword evidence="2" id="KW-0805">Transcription regulation</keyword>
<protein>
    <submittedName>
        <fullName evidence="8">Putative transcription factor WRKY family</fullName>
    </submittedName>
</protein>
<dbReference type="SUPFAM" id="SSF118290">
    <property type="entry name" value="WRKY DNA-binding domain"/>
    <property type="match status" value="1"/>
</dbReference>
<evidence type="ECO:0000313" key="8">
    <source>
        <dbReference type="EMBL" id="PRQ59641.1"/>
    </source>
</evidence>
<name>A0A2P6SLU5_ROSCH</name>
<evidence type="ECO:0000256" key="5">
    <source>
        <dbReference type="ARBA" id="ARBA00023242"/>
    </source>
</evidence>
<dbReference type="PROSITE" id="PS50811">
    <property type="entry name" value="WRKY"/>
    <property type="match status" value="1"/>
</dbReference>
<comment type="subcellular location">
    <subcellularLocation>
        <location evidence="1">Nucleus</location>
    </subcellularLocation>
</comment>
<dbReference type="Pfam" id="PF03106">
    <property type="entry name" value="WRKY"/>
    <property type="match status" value="1"/>
</dbReference>
<reference evidence="8 9" key="1">
    <citation type="journal article" date="2018" name="Nat. Genet.">
        <title>The Rosa genome provides new insights in the design of modern roses.</title>
        <authorList>
            <person name="Bendahmane M."/>
        </authorList>
    </citation>
    <scope>NUCLEOTIDE SEQUENCE [LARGE SCALE GENOMIC DNA]</scope>
    <source>
        <strain evidence="9">cv. Old Blush</strain>
    </source>
</reference>
<keyword evidence="9" id="KW-1185">Reference proteome</keyword>
<accession>A0A2P6SLU5</accession>
<keyword evidence="3" id="KW-0238">DNA-binding</keyword>
<evidence type="ECO:0000256" key="2">
    <source>
        <dbReference type="ARBA" id="ARBA00023015"/>
    </source>
</evidence>
<dbReference type="STRING" id="74649.A0A2P6SLU5"/>
<dbReference type="Gramene" id="PRQ59641">
    <property type="protein sequence ID" value="PRQ59641"/>
    <property type="gene ID" value="RchiOBHm_Chr1g0372431"/>
</dbReference>
<organism evidence="8 9">
    <name type="scientific">Rosa chinensis</name>
    <name type="common">China rose</name>
    <dbReference type="NCBI Taxonomy" id="74649"/>
    <lineage>
        <taxon>Eukaryota</taxon>
        <taxon>Viridiplantae</taxon>
        <taxon>Streptophyta</taxon>
        <taxon>Embryophyta</taxon>
        <taxon>Tracheophyta</taxon>
        <taxon>Spermatophyta</taxon>
        <taxon>Magnoliopsida</taxon>
        <taxon>eudicotyledons</taxon>
        <taxon>Gunneridae</taxon>
        <taxon>Pentapetalae</taxon>
        <taxon>rosids</taxon>
        <taxon>fabids</taxon>
        <taxon>Rosales</taxon>
        <taxon>Rosaceae</taxon>
        <taxon>Rosoideae</taxon>
        <taxon>Rosoideae incertae sedis</taxon>
        <taxon>Rosa</taxon>
    </lineage>
</organism>
<feature type="region of interest" description="Disordered" evidence="6">
    <location>
        <begin position="274"/>
        <end position="294"/>
    </location>
</feature>
<dbReference type="Gene3D" id="2.20.25.80">
    <property type="entry name" value="WRKY domain"/>
    <property type="match status" value="1"/>
</dbReference>
<keyword evidence="5" id="KW-0539">Nucleus</keyword>
<proteinExistence type="predicted"/>
<feature type="compositionally biased region" description="Gly residues" evidence="6">
    <location>
        <begin position="276"/>
        <end position="285"/>
    </location>
</feature>
<dbReference type="InterPro" id="IPR036576">
    <property type="entry name" value="WRKY_dom_sf"/>
</dbReference>
<dbReference type="GO" id="GO:0005634">
    <property type="term" value="C:nucleus"/>
    <property type="evidence" value="ECO:0007669"/>
    <property type="project" value="UniProtKB-SubCell"/>
</dbReference>
<keyword evidence="4" id="KW-0804">Transcription</keyword>
<dbReference type="OMA" id="HTCHMSA"/>
<sequence>MDNISETVSLIHRGCNLARDLESNLPNLPSRPETVSKSLDEIIRVFGAARERLQSSSAAQHDPMSSYVHVAQQQQQIDASLHEWLRCNYTQAMEDLHIQTQRFASEKSIAATQTDMRDSGADVLHGQIHQAIVSHELNAASSSQSRPRRRRDDGEIRKLTVPAPRIGNTEIPPEDGFTWRKYGQKEIMGCRFPRGYYRCTHQKLYNCPAKKQVQRLDNDPLTFEVMYRGDHTCHMSSTAPSSLPPSDQIKQETMTQTHAVTTQPLGTWLSMDFNARGGGSSSGGRGDGDGDGVGTSITTTTRYGKDVEFPVVDLADAMFNSGSSSSNSMDFMFTSSMDSKWESGDKKN</sequence>
<evidence type="ECO:0000259" key="7">
    <source>
        <dbReference type="PROSITE" id="PS50811"/>
    </source>
</evidence>
<dbReference type="InterPro" id="IPR003657">
    <property type="entry name" value="WRKY_dom"/>
</dbReference>
<dbReference type="Proteomes" id="UP000238479">
    <property type="component" value="Chromosome 1"/>
</dbReference>
<evidence type="ECO:0000313" key="9">
    <source>
        <dbReference type="Proteomes" id="UP000238479"/>
    </source>
</evidence>
<dbReference type="InterPro" id="IPR044810">
    <property type="entry name" value="WRKY_plant"/>
</dbReference>
<dbReference type="AlphaFoldDB" id="A0A2P6SLU5"/>
<evidence type="ECO:0000256" key="6">
    <source>
        <dbReference type="SAM" id="MobiDB-lite"/>
    </source>
</evidence>
<dbReference type="PANTHER" id="PTHR31282">
    <property type="entry name" value="WRKY TRANSCRIPTION FACTOR 21-RELATED"/>
    <property type="match status" value="1"/>
</dbReference>
<dbReference type="SMART" id="SM00774">
    <property type="entry name" value="WRKY"/>
    <property type="match status" value="1"/>
</dbReference>
<evidence type="ECO:0000256" key="1">
    <source>
        <dbReference type="ARBA" id="ARBA00004123"/>
    </source>
</evidence>
<evidence type="ECO:0000256" key="4">
    <source>
        <dbReference type="ARBA" id="ARBA00023163"/>
    </source>
</evidence>
<comment type="caution">
    <text evidence="8">The sequence shown here is derived from an EMBL/GenBank/DDBJ whole genome shotgun (WGS) entry which is preliminary data.</text>
</comment>
<dbReference type="GO" id="GO:0003700">
    <property type="term" value="F:DNA-binding transcription factor activity"/>
    <property type="evidence" value="ECO:0007669"/>
    <property type="project" value="InterPro"/>
</dbReference>
<gene>
    <name evidence="8" type="ORF">RchiOBHm_Chr1g0372431</name>
</gene>